<evidence type="ECO:0000313" key="2">
    <source>
        <dbReference type="EMBL" id="KAK5100109.1"/>
    </source>
</evidence>
<feature type="compositionally biased region" description="Basic and acidic residues" evidence="1">
    <location>
        <begin position="67"/>
        <end position="84"/>
    </location>
</feature>
<protein>
    <submittedName>
        <fullName evidence="2">Uncharacterized protein</fullName>
    </submittedName>
</protein>
<sequence>MRVNPSVLSTAMRTSPRTTIMQRILLPSVPRTTRYVPARSFVAGRSNRAENETSVMDKGKQNSTPEWEGRHGDDHVLNRDDHDAQSAPSNEARRDKEQGKEGSSAISQKDERNSNQKAQEEHPESPMVIGMNSERGGKGH</sequence>
<keyword evidence="3" id="KW-1185">Reference proteome</keyword>
<feature type="compositionally biased region" description="Basic and acidic residues" evidence="1">
    <location>
        <begin position="47"/>
        <end position="60"/>
    </location>
</feature>
<feature type="compositionally biased region" description="Basic and acidic residues" evidence="1">
    <location>
        <begin position="108"/>
        <end position="124"/>
    </location>
</feature>
<gene>
    <name evidence="2" type="ORF">LTR24_001174</name>
</gene>
<name>A0ABR0KLM4_9EURO</name>
<evidence type="ECO:0000256" key="1">
    <source>
        <dbReference type="SAM" id="MobiDB-lite"/>
    </source>
</evidence>
<organism evidence="2 3">
    <name type="scientific">Lithohypha guttulata</name>
    <dbReference type="NCBI Taxonomy" id="1690604"/>
    <lineage>
        <taxon>Eukaryota</taxon>
        <taxon>Fungi</taxon>
        <taxon>Dikarya</taxon>
        <taxon>Ascomycota</taxon>
        <taxon>Pezizomycotina</taxon>
        <taxon>Eurotiomycetes</taxon>
        <taxon>Chaetothyriomycetidae</taxon>
        <taxon>Chaetothyriales</taxon>
        <taxon>Trichomeriaceae</taxon>
        <taxon>Lithohypha</taxon>
    </lineage>
</organism>
<dbReference type="EMBL" id="JAVRRG010000008">
    <property type="protein sequence ID" value="KAK5100109.1"/>
    <property type="molecule type" value="Genomic_DNA"/>
</dbReference>
<proteinExistence type="predicted"/>
<comment type="caution">
    <text evidence="2">The sequence shown here is derived from an EMBL/GenBank/DDBJ whole genome shotgun (WGS) entry which is preliminary data.</text>
</comment>
<feature type="compositionally biased region" description="Basic and acidic residues" evidence="1">
    <location>
        <begin position="91"/>
        <end position="100"/>
    </location>
</feature>
<evidence type="ECO:0000313" key="3">
    <source>
        <dbReference type="Proteomes" id="UP001345013"/>
    </source>
</evidence>
<dbReference type="Proteomes" id="UP001345013">
    <property type="component" value="Unassembled WGS sequence"/>
</dbReference>
<accession>A0ABR0KLM4</accession>
<feature type="region of interest" description="Disordered" evidence="1">
    <location>
        <begin position="33"/>
        <end position="140"/>
    </location>
</feature>
<reference evidence="2 3" key="1">
    <citation type="submission" date="2023-08" db="EMBL/GenBank/DDBJ databases">
        <title>Black Yeasts Isolated from many extreme environments.</title>
        <authorList>
            <person name="Coleine C."/>
            <person name="Stajich J.E."/>
            <person name="Selbmann L."/>
        </authorList>
    </citation>
    <scope>NUCLEOTIDE SEQUENCE [LARGE SCALE GENOMIC DNA]</scope>
    <source>
        <strain evidence="2 3">CCFEE 5885</strain>
    </source>
</reference>